<gene>
    <name evidence="11" type="ORF">NK118_09775</name>
</gene>
<dbReference type="PROSITE" id="PS50109">
    <property type="entry name" value="HIS_KIN"/>
    <property type="match status" value="1"/>
</dbReference>
<dbReference type="Proteomes" id="UP001523565">
    <property type="component" value="Unassembled WGS sequence"/>
</dbReference>
<dbReference type="PROSITE" id="PS50885">
    <property type="entry name" value="HAMP"/>
    <property type="match status" value="1"/>
</dbReference>
<feature type="transmembrane region" description="Helical" evidence="8">
    <location>
        <begin position="294"/>
        <end position="312"/>
    </location>
</feature>
<reference evidence="11 12" key="1">
    <citation type="journal article" date="2022" name="Genome Biol. Evol.">
        <title>Host diet, physiology and behaviors set the stage for Lachnospiraceae cladogenesis.</title>
        <authorList>
            <person name="Vera-Ponce De Leon A."/>
            <person name="Schneider M."/>
            <person name="Jahnes B.C."/>
            <person name="Sadowski V."/>
            <person name="Camuy-Velez L.A."/>
            <person name="Duan J."/>
            <person name="Sabree Z.L."/>
        </authorList>
    </citation>
    <scope>NUCLEOTIDE SEQUENCE [LARGE SCALE GENOMIC DNA]</scope>
    <source>
        <strain evidence="11 12">PAL227</strain>
    </source>
</reference>
<evidence type="ECO:0000313" key="11">
    <source>
        <dbReference type="EMBL" id="MCP1110538.1"/>
    </source>
</evidence>
<organism evidence="11 12">
    <name type="scientific">Ohessyouella blattaphilus</name>
    <dbReference type="NCBI Taxonomy" id="2949333"/>
    <lineage>
        <taxon>Bacteria</taxon>
        <taxon>Bacillati</taxon>
        <taxon>Bacillota</taxon>
        <taxon>Clostridia</taxon>
        <taxon>Lachnospirales</taxon>
        <taxon>Lachnospiraceae</taxon>
        <taxon>Ohessyouella</taxon>
    </lineage>
</organism>
<dbReference type="SUPFAM" id="SSF158472">
    <property type="entry name" value="HAMP domain-like"/>
    <property type="match status" value="1"/>
</dbReference>
<comment type="subcellular location">
    <subcellularLocation>
        <location evidence="2">Membrane</location>
    </subcellularLocation>
</comment>
<dbReference type="RefSeq" id="WP_262069418.1">
    <property type="nucleotide sequence ID" value="NZ_JAMXOC010000014.1"/>
</dbReference>
<evidence type="ECO:0000313" key="12">
    <source>
        <dbReference type="Proteomes" id="UP001523565"/>
    </source>
</evidence>
<name>A0ABT1EIL3_9FIRM</name>
<feature type="domain" description="HAMP" evidence="10">
    <location>
        <begin position="313"/>
        <end position="365"/>
    </location>
</feature>
<dbReference type="InterPro" id="IPR010559">
    <property type="entry name" value="Sig_transdc_His_kin_internal"/>
</dbReference>
<dbReference type="InterPro" id="IPR005467">
    <property type="entry name" value="His_kinase_dom"/>
</dbReference>
<evidence type="ECO:0000256" key="4">
    <source>
        <dbReference type="ARBA" id="ARBA00022553"/>
    </source>
</evidence>
<dbReference type="SUPFAM" id="SSF55874">
    <property type="entry name" value="ATPase domain of HSP90 chaperone/DNA topoisomerase II/histidine kinase"/>
    <property type="match status" value="1"/>
</dbReference>
<dbReference type="Pfam" id="PF02518">
    <property type="entry name" value="HATPase_c"/>
    <property type="match status" value="1"/>
</dbReference>
<dbReference type="PANTHER" id="PTHR34220">
    <property type="entry name" value="SENSOR HISTIDINE KINASE YPDA"/>
    <property type="match status" value="1"/>
</dbReference>
<dbReference type="InterPro" id="IPR050640">
    <property type="entry name" value="Bact_2-comp_sensor_kinase"/>
</dbReference>
<proteinExistence type="predicted"/>
<accession>A0ABT1EIL3</accession>
<feature type="transmembrane region" description="Helical" evidence="8">
    <location>
        <begin position="12"/>
        <end position="39"/>
    </location>
</feature>
<comment type="catalytic activity">
    <reaction evidence="1">
        <text>ATP + protein L-histidine = ADP + protein N-phospho-L-histidine.</text>
        <dbReference type="EC" id="2.7.13.3"/>
    </reaction>
</comment>
<evidence type="ECO:0000256" key="5">
    <source>
        <dbReference type="ARBA" id="ARBA00022679"/>
    </source>
</evidence>
<feature type="domain" description="Histidine kinase" evidence="9">
    <location>
        <begin position="475"/>
        <end position="584"/>
    </location>
</feature>
<keyword evidence="8" id="KW-0472">Membrane</keyword>
<keyword evidence="4" id="KW-0597">Phosphoprotein</keyword>
<comment type="caution">
    <text evidence="11">The sequence shown here is derived from an EMBL/GenBank/DDBJ whole genome shotgun (WGS) entry which is preliminary data.</text>
</comment>
<dbReference type="Gene3D" id="6.10.340.10">
    <property type="match status" value="1"/>
</dbReference>
<evidence type="ECO:0000259" key="9">
    <source>
        <dbReference type="PROSITE" id="PS50109"/>
    </source>
</evidence>
<dbReference type="Gene3D" id="3.30.565.10">
    <property type="entry name" value="Histidine kinase-like ATPase, C-terminal domain"/>
    <property type="match status" value="1"/>
</dbReference>
<evidence type="ECO:0000256" key="3">
    <source>
        <dbReference type="ARBA" id="ARBA00012438"/>
    </source>
</evidence>
<sequence length="609" mass="69510">MFAKLSRTRKKSIRIQLILGFLVVLIPLVLLLEVGLYLYSSRIIEEKTMGQAKETVEQFVNSLDYFMEQNINKIEMIACNPTIQMTLNPAEDANYQSENPFYTQDQQIQRIMLKEYSSVTMNDIELYGINGTNYYYSIWSEKPEIPDEERLLLTADEAKGKWVLISEDEQSDSVHLLKQVKDLQTYKVLGYIRVGLKRSYIEKMASGINFDSGGTMSILYKGELLASGGLVDEKLIQKMQGENGADGRFRYRLDSGTECEVFYVHSSIVGWNCMGVIPLTYIQKELAGLRYASVLLLLVALIGGIILISKIAKSLTSPISETADALAQFSTGDFDVRLSVDREDEIGKMNEVFNTAIEDIQVLMQKVTQAEILKREMEYKTLQSQMNPHFLYNTLDAINWMAFKKGEREICDLVSAISDLLRESINNKQSLITLGQELDYVKNYLHIQQVRFHDYFTIYYDIDESLLDQLIPKLVVQPIVENAIIHGLDNGQSGTSLLISVKEYEKTIHIMVRDDGVGISQERIEELFSEKENEAAKQKRFHTNLGIYAVSKRIQFLYGEEYGVEIESKEGAGTTVTLKIPHLEDQQHLYTICNFFSEGEEDECKDTDN</sequence>
<dbReference type="PANTHER" id="PTHR34220:SF7">
    <property type="entry name" value="SENSOR HISTIDINE KINASE YPDA"/>
    <property type="match status" value="1"/>
</dbReference>
<dbReference type="PRINTS" id="PR00344">
    <property type="entry name" value="BCTRLSENSOR"/>
</dbReference>
<keyword evidence="7" id="KW-0902">Two-component regulatory system</keyword>
<evidence type="ECO:0000256" key="7">
    <source>
        <dbReference type="ARBA" id="ARBA00023012"/>
    </source>
</evidence>
<evidence type="ECO:0000256" key="1">
    <source>
        <dbReference type="ARBA" id="ARBA00000085"/>
    </source>
</evidence>
<dbReference type="Pfam" id="PF00672">
    <property type="entry name" value="HAMP"/>
    <property type="match status" value="1"/>
</dbReference>
<evidence type="ECO:0000259" key="10">
    <source>
        <dbReference type="PROSITE" id="PS50885"/>
    </source>
</evidence>
<dbReference type="EMBL" id="JAMZFV010000014">
    <property type="protein sequence ID" value="MCP1110538.1"/>
    <property type="molecule type" value="Genomic_DNA"/>
</dbReference>
<dbReference type="Pfam" id="PF06580">
    <property type="entry name" value="His_kinase"/>
    <property type="match status" value="1"/>
</dbReference>
<feature type="transmembrane region" description="Helical" evidence="8">
    <location>
        <begin position="262"/>
        <end position="282"/>
    </location>
</feature>
<dbReference type="SMART" id="SM00387">
    <property type="entry name" value="HATPase_c"/>
    <property type="match status" value="1"/>
</dbReference>
<keyword evidence="12" id="KW-1185">Reference proteome</keyword>
<evidence type="ECO:0000256" key="2">
    <source>
        <dbReference type="ARBA" id="ARBA00004370"/>
    </source>
</evidence>
<dbReference type="InterPro" id="IPR003660">
    <property type="entry name" value="HAMP_dom"/>
</dbReference>
<keyword evidence="6 11" id="KW-0418">Kinase</keyword>
<dbReference type="SMART" id="SM00304">
    <property type="entry name" value="HAMP"/>
    <property type="match status" value="1"/>
</dbReference>
<keyword evidence="8" id="KW-0812">Transmembrane</keyword>
<dbReference type="InterPro" id="IPR004358">
    <property type="entry name" value="Sig_transdc_His_kin-like_C"/>
</dbReference>
<evidence type="ECO:0000256" key="6">
    <source>
        <dbReference type="ARBA" id="ARBA00022777"/>
    </source>
</evidence>
<dbReference type="InterPro" id="IPR036890">
    <property type="entry name" value="HATPase_C_sf"/>
</dbReference>
<dbReference type="EC" id="2.7.13.3" evidence="3"/>
<keyword evidence="5" id="KW-0808">Transferase</keyword>
<keyword evidence="8" id="KW-1133">Transmembrane helix</keyword>
<dbReference type="InterPro" id="IPR003594">
    <property type="entry name" value="HATPase_dom"/>
</dbReference>
<dbReference type="GO" id="GO:0016301">
    <property type="term" value="F:kinase activity"/>
    <property type="evidence" value="ECO:0007669"/>
    <property type="project" value="UniProtKB-KW"/>
</dbReference>
<protein>
    <recommendedName>
        <fullName evidence="3">histidine kinase</fullName>
        <ecNumber evidence="3">2.7.13.3</ecNumber>
    </recommendedName>
</protein>
<dbReference type="CDD" id="cd06225">
    <property type="entry name" value="HAMP"/>
    <property type="match status" value="1"/>
</dbReference>
<evidence type="ECO:0000256" key="8">
    <source>
        <dbReference type="SAM" id="Phobius"/>
    </source>
</evidence>